<dbReference type="PANTHER" id="PTHR37947">
    <property type="entry name" value="BLL2462 PROTEIN"/>
    <property type="match status" value="1"/>
</dbReference>
<dbReference type="RefSeq" id="WP_311427447.1">
    <property type="nucleotide sequence ID" value="NZ_JAVRIA010000004.1"/>
</dbReference>
<proteinExistence type="predicted"/>
<keyword evidence="1" id="KW-1133">Transmembrane helix</keyword>
<keyword evidence="1" id="KW-0812">Transmembrane</keyword>
<dbReference type="SUPFAM" id="SSF53300">
    <property type="entry name" value="vWA-like"/>
    <property type="match status" value="1"/>
</dbReference>
<sequence>MSSTTIVYIILAGILALLVALFQYKPKGKFIHKNIFILALLRFISVFALLVLLINPKFEKRSYFNEKPNLVIAVDNSESIAYLDQDENVKSLLESITNNPEIQERFNVEQFSFGNSVQQLDTLSFKDSQSDLNLVFERFKEVYESSITPIVFITDGNQTYGNDYEFSASKFKQPIFPVILGDTITYADLKLQKLNVNKYAYLKNQFPVEAIVVYNGTESVSTTFKVNIGNSIVFSKNLNFSKTNSSQVISFNLPANRVGVKTFRAVVEPLSTEKNTINNAKSFAVEVIDQQTNVALVSDITHPDLGALKSAIERNEQRKVRIIKPTEYLSKIYDYQLVILYQPNNKFRSVIQEIQAKKLNSFLVAGAKTNWALLNALQANYNYKITNQVEDFQANLNRNYSSFIVEDIGFDNFPPLKGNFGEVTFNLPIETILYKTVNGIETTEPLLATYETNGIREAILLGEHLWKWRAQSYLSKNDFNEFDDFIGKLVQYLGSDFRRNRLNIDYESFYNGNDNVIISAQYFNKNYEFDGDKNLTITLKNIDNNSTIQFPFILKSNSYEVDISGIKAGDYQFTVSVNGENISRSSSIKILDYNVEQQFLNADVTKLQRLATNSNGKAFFNTESQELIDVLLQDNRFAIIQKSTKNIVPLIDFKYLLALIALSLAIEWFMRKYKGLI</sequence>
<evidence type="ECO:0000256" key="1">
    <source>
        <dbReference type="SAM" id="Phobius"/>
    </source>
</evidence>
<keyword evidence="1" id="KW-0472">Membrane</keyword>
<accession>A0ABU2YKI0</accession>
<organism evidence="2 3">
    <name type="scientific">Microcosmobacter mediterraneus</name>
    <dbReference type="NCBI Taxonomy" id="3075607"/>
    <lineage>
        <taxon>Bacteria</taxon>
        <taxon>Pseudomonadati</taxon>
        <taxon>Bacteroidota</taxon>
        <taxon>Flavobacteriia</taxon>
        <taxon>Flavobacteriales</taxon>
        <taxon>Flavobacteriaceae</taxon>
        <taxon>Microcosmobacter</taxon>
    </lineage>
</organism>
<name>A0ABU2YKI0_9FLAO</name>
<feature type="transmembrane region" description="Helical" evidence="1">
    <location>
        <begin position="36"/>
        <end position="54"/>
    </location>
</feature>
<feature type="transmembrane region" description="Helical" evidence="1">
    <location>
        <begin position="6"/>
        <end position="24"/>
    </location>
</feature>
<keyword evidence="3" id="KW-1185">Reference proteome</keyword>
<evidence type="ECO:0000313" key="3">
    <source>
        <dbReference type="Proteomes" id="UP001259492"/>
    </source>
</evidence>
<dbReference type="EMBL" id="JAVRIA010000004">
    <property type="protein sequence ID" value="MDT0558681.1"/>
    <property type="molecule type" value="Genomic_DNA"/>
</dbReference>
<comment type="caution">
    <text evidence="2">The sequence shown here is derived from an EMBL/GenBank/DDBJ whole genome shotgun (WGS) entry which is preliminary data.</text>
</comment>
<feature type="transmembrane region" description="Helical" evidence="1">
    <location>
        <begin position="653"/>
        <end position="670"/>
    </location>
</feature>
<dbReference type="PANTHER" id="PTHR37947:SF1">
    <property type="entry name" value="BLL2462 PROTEIN"/>
    <property type="match status" value="1"/>
</dbReference>
<evidence type="ECO:0000313" key="2">
    <source>
        <dbReference type="EMBL" id="MDT0558681.1"/>
    </source>
</evidence>
<protein>
    <submittedName>
        <fullName evidence="2">VWA domain-containing protein</fullName>
    </submittedName>
</protein>
<gene>
    <name evidence="2" type="ORF">RM697_08485</name>
</gene>
<dbReference type="InterPro" id="IPR036465">
    <property type="entry name" value="vWFA_dom_sf"/>
</dbReference>
<dbReference type="Proteomes" id="UP001259492">
    <property type="component" value="Unassembled WGS sequence"/>
</dbReference>
<reference evidence="2 3" key="1">
    <citation type="submission" date="2023-09" db="EMBL/GenBank/DDBJ databases">
        <authorList>
            <person name="Rey-Velasco X."/>
        </authorList>
    </citation>
    <scope>NUCLEOTIDE SEQUENCE [LARGE SCALE GENOMIC DNA]</scope>
    <source>
        <strain evidence="2 3">W332</strain>
    </source>
</reference>